<dbReference type="PANTHER" id="PTHR48063:SF112">
    <property type="entry name" value="RECEPTOR LIKE PROTEIN 30-LIKE"/>
    <property type="match status" value="1"/>
</dbReference>
<evidence type="ECO:0000256" key="10">
    <source>
        <dbReference type="ARBA" id="ARBA00023170"/>
    </source>
</evidence>
<dbReference type="Pfam" id="PF00560">
    <property type="entry name" value="LRR_1"/>
    <property type="match status" value="4"/>
</dbReference>
<keyword evidence="5 12" id="KW-0812">Transmembrane</keyword>
<keyword evidence="10" id="KW-0675">Receptor</keyword>
<sequence>MGGIPESIGQLSNLDYIDLSGNSIEGPIPESLLQLSSLRLLSLGSNKLTGRIPESIGQLSNLVDLDLSNNLLKGVVAELHLANLTSLINLDISSNELAVKINPKMIAPFQLNSIDMSNCKVGPQFPTWLRAQRNIFELGLSNASISGIIPDWFYNISFNIVSLILSSNELSGEISLCNMKSLEQLDLSNNKLSGSVPECWKRLRQLRAINLGNTQFSGLVPTFLCSMKYFNSFYGEIPMSICKLGYLQVLNLAHNNLSGSIPLCFDNLTTMSDPKYQGGTNNFYEFGVEVQMKSITQVYTSALQYLFSIDLSNNILNGDIPAELTRLCNLENLNLSQNDLWGRIPPEIADLKKHRIGLCHGILGILLLIILQAFLEAILLSLVGQNYHPIAGDGRD</sequence>
<dbReference type="PANTHER" id="PTHR48063">
    <property type="entry name" value="LRR RECEPTOR-LIKE KINASE"/>
    <property type="match status" value="1"/>
</dbReference>
<dbReference type="InterPro" id="IPR001611">
    <property type="entry name" value="Leu-rich_rpt"/>
</dbReference>
<evidence type="ECO:0000256" key="12">
    <source>
        <dbReference type="SAM" id="Phobius"/>
    </source>
</evidence>
<comment type="subcellular location">
    <subcellularLocation>
        <location evidence="1">Cell membrane</location>
        <topology evidence="1">Single-pass type I membrane protein</topology>
    </subcellularLocation>
</comment>
<keyword evidence="11" id="KW-0325">Glycoprotein</keyword>
<dbReference type="SUPFAM" id="SSF52047">
    <property type="entry name" value="RNI-like"/>
    <property type="match status" value="1"/>
</dbReference>
<dbReference type="InterPro" id="IPR003591">
    <property type="entry name" value="Leu-rich_rpt_typical-subtyp"/>
</dbReference>
<evidence type="ECO:0000256" key="9">
    <source>
        <dbReference type="ARBA" id="ARBA00023136"/>
    </source>
</evidence>
<evidence type="ECO:0000256" key="1">
    <source>
        <dbReference type="ARBA" id="ARBA00004251"/>
    </source>
</evidence>
<feature type="transmembrane region" description="Helical" evidence="12">
    <location>
        <begin position="361"/>
        <end position="383"/>
    </location>
</feature>
<keyword evidence="8 12" id="KW-1133">Transmembrane helix</keyword>
<dbReference type="PRINTS" id="PR00019">
    <property type="entry name" value="LEURICHRPT"/>
</dbReference>
<evidence type="ECO:0000256" key="4">
    <source>
        <dbReference type="ARBA" id="ARBA00022614"/>
    </source>
</evidence>
<comment type="similarity">
    <text evidence="2">Belongs to the RLP family.</text>
</comment>
<dbReference type="FunFam" id="3.80.10.10:FF:000041">
    <property type="entry name" value="LRR receptor-like serine/threonine-protein kinase ERECTA"/>
    <property type="match status" value="1"/>
</dbReference>
<keyword evidence="3" id="KW-1003">Cell membrane</keyword>
<keyword evidence="4" id="KW-0433">Leucine-rich repeat</keyword>
<evidence type="ECO:0000256" key="8">
    <source>
        <dbReference type="ARBA" id="ARBA00022989"/>
    </source>
</evidence>
<comment type="caution">
    <text evidence="13">The sequence shown here is derived from an EMBL/GenBank/DDBJ whole genome shotgun (WGS) entry which is preliminary data.</text>
</comment>
<evidence type="ECO:0000256" key="6">
    <source>
        <dbReference type="ARBA" id="ARBA00022729"/>
    </source>
</evidence>
<evidence type="ECO:0000256" key="3">
    <source>
        <dbReference type="ARBA" id="ARBA00022475"/>
    </source>
</evidence>
<evidence type="ECO:0000256" key="7">
    <source>
        <dbReference type="ARBA" id="ARBA00022737"/>
    </source>
</evidence>
<evidence type="ECO:0000313" key="13">
    <source>
        <dbReference type="EMBL" id="PKI37226.1"/>
    </source>
</evidence>
<evidence type="ECO:0000256" key="11">
    <source>
        <dbReference type="ARBA" id="ARBA00023180"/>
    </source>
</evidence>
<accession>A0A2I0I173</accession>
<dbReference type="GO" id="GO:0005886">
    <property type="term" value="C:plasma membrane"/>
    <property type="evidence" value="ECO:0007669"/>
    <property type="project" value="UniProtKB-SubCell"/>
</dbReference>
<dbReference type="SMART" id="SM00369">
    <property type="entry name" value="LRR_TYP"/>
    <property type="match status" value="6"/>
</dbReference>
<dbReference type="FunFam" id="3.80.10.10:FF:001347">
    <property type="entry name" value="LRR receptor-like serine/threonine-protein kinase GSO2"/>
    <property type="match status" value="1"/>
</dbReference>
<keyword evidence="6" id="KW-0732">Signal</keyword>
<evidence type="ECO:0000256" key="2">
    <source>
        <dbReference type="ARBA" id="ARBA00009592"/>
    </source>
</evidence>
<dbReference type="Proteomes" id="UP000233551">
    <property type="component" value="Unassembled WGS sequence"/>
</dbReference>
<protein>
    <submittedName>
        <fullName evidence="13">Uncharacterized protein</fullName>
    </submittedName>
</protein>
<name>A0A2I0I173_PUNGR</name>
<keyword evidence="9 12" id="KW-0472">Membrane</keyword>
<keyword evidence="14" id="KW-1185">Reference proteome</keyword>
<gene>
    <name evidence="13" type="ORF">CRG98_042378</name>
</gene>
<evidence type="ECO:0000313" key="14">
    <source>
        <dbReference type="Proteomes" id="UP000233551"/>
    </source>
</evidence>
<dbReference type="InterPro" id="IPR032675">
    <property type="entry name" value="LRR_dom_sf"/>
</dbReference>
<dbReference type="AlphaFoldDB" id="A0A2I0I173"/>
<dbReference type="InterPro" id="IPR046956">
    <property type="entry name" value="RLP23-like"/>
</dbReference>
<dbReference type="Pfam" id="PF13855">
    <property type="entry name" value="LRR_8"/>
    <property type="match status" value="1"/>
</dbReference>
<evidence type="ECO:0000256" key="5">
    <source>
        <dbReference type="ARBA" id="ARBA00022692"/>
    </source>
</evidence>
<reference evidence="13 14" key="1">
    <citation type="submission" date="2017-11" db="EMBL/GenBank/DDBJ databases">
        <title>De-novo sequencing of pomegranate (Punica granatum L.) genome.</title>
        <authorList>
            <person name="Akparov Z."/>
            <person name="Amiraslanov A."/>
            <person name="Hajiyeva S."/>
            <person name="Abbasov M."/>
            <person name="Kaur K."/>
            <person name="Hamwieh A."/>
            <person name="Solovyev V."/>
            <person name="Salamov A."/>
            <person name="Braich B."/>
            <person name="Kosarev P."/>
            <person name="Mahmoud A."/>
            <person name="Hajiyev E."/>
            <person name="Babayeva S."/>
            <person name="Izzatullayeva V."/>
            <person name="Mammadov A."/>
            <person name="Mammadov A."/>
            <person name="Sharifova S."/>
            <person name="Ojaghi J."/>
            <person name="Eynullazada K."/>
            <person name="Bayramov B."/>
            <person name="Abdulazimova A."/>
            <person name="Shahmuradov I."/>
        </authorList>
    </citation>
    <scope>NUCLEOTIDE SEQUENCE [LARGE SCALE GENOMIC DNA]</scope>
    <source>
        <strain evidence="14">cv. AG2017</strain>
        <tissue evidence="13">Leaf</tissue>
    </source>
</reference>
<proteinExistence type="inferred from homology"/>
<dbReference type="STRING" id="22663.A0A2I0I173"/>
<organism evidence="13 14">
    <name type="scientific">Punica granatum</name>
    <name type="common">Pomegranate</name>
    <dbReference type="NCBI Taxonomy" id="22663"/>
    <lineage>
        <taxon>Eukaryota</taxon>
        <taxon>Viridiplantae</taxon>
        <taxon>Streptophyta</taxon>
        <taxon>Embryophyta</taxon>
        <taxon>Tracheophyta</taxon>
        <taxon>Spermatophyta</taxon>
        <taxon>Magnoliopsida</taxon>
        <taxon>eudicotyledons</taxon>
        <taxon>Gunneridae</taxon>
        <taxon>Pentapetalae</taxon>
        <taxon>rosids</taxon>
        <taxon>malvids</taxon>
        <taxon>Myrtales</taxon>
        <taxon>Lythraceae</taxon>
        <taxon>Punica</taxon>
    </lineage>
</organism>
<keyword evidence="7" id="KW-0677">Repeat</keyword>
<dbReference type="EMBL" id="PGOL01004509">
    <property type="protein sequence ID" value="PKI37226.1"/>
    <property type="molecule type" value="Genomic_DNA"/>
</dbReference>
<dbReference type="Gene3D" id="3.80.10.10">
    <property type="entry name" value="Ribonuclease Inhibitor"/>
    <property type="match status" value="3"/>
</dbReference>